<protein>
    <submittedName>
        <fullName evidence="2">Uncharacterized protein</fullName>
    </submittedName>
</protein>
<gene>
    <name evidence="2" type="ORF">A0H81_10218</name>
</gene>
<dbReference type="Proteomes" id="UP000092993">
    <property type="component" value="Unassembled WGS sequence"/>
</dbReference>
<name>A0A1C7M0S9_GRIFR</name>
<reference evidence="2 3" key="1">
    <citation type="submission" date="2016-03" db="EMBL/GenBank/DDBJ databases">
        <title>Whole genome sequencing of Grifola frondosa 9006-11.</title>
        <authorList>
            <person name="Min B."/>
            <person name="Park H."/>
            <person name="Kim J.-G."/>
            <person name="Cho H."/>
            <person name="Oh Y.-L."/>
            <person name="Kong W.-S."/>
            <person name="Choi I.-G."/>
        </authorList>
    </citation>
    <scope>NUCLEOTIDE SEQUENCE [LARGE SCALE GENOMIC DNA]</scope>
    <source>
        <strain evidence="2 3">9006-11</strain>
    </source>
</reference>
<evidence type="ECO:0000313" key="3">
    <source>
        <dbReference type="Proteomes" id="UP000092993"/>
    </source>
</evidence>
<accession>A0A1C7M0S9</accession>
<proteinExistence type="predicted"/>
<evidence type="ECO:0000313" key="2">
    <source>
        <dbReference type="EMBL" id="OBZ69919.1"/>
    </source>
</evidence>
<dbReference type="EMBL" id="LUGG01000015">
    <property type="protein sequence ID" value="OBZ69919.1"/>
    <property type="molecule type" value="Genomic_DNA"/>
</dbReference>
<organism evidence="2 3">
    <name type="scientific">Grifola frondosa</name>
    <name type="common">Maitake</name>
    <name type="synonym">Polyporus frondosus</name>
    <dbReference type="NCBI Taxonomy" id="5627"/>
    <lineage>
        <taxon>Eukaryota</taxon>
        <taxon>Fungi</taxon>
        <taxon>Dikarya</taxon>
        <taxon>Basidiomycota</taxon>
        <taxon>Agaricomycotina</taxon>
        <taxon>Agaricomycetes</taxon>
        <taxon>Polyporales</taxon>
        <taxon>Grifolaceae</taxon>
        <taxon>Grifola</taxon>
    </lineage>
</organism>
<sequence length="107" mass="11954">MSCDFESIVARLGEVFAAAYMEDESASPRTSPASRRSLHEPIGASKSGERKERCTKLTAPSPQSLERALHTRNKHSRKLKAHEWLETAFAITMRIPTVNQCEVLTLV</sequence>
<evidence type="ECO:0000256" key="1">
    <source>
        <dbReference type="SAM" id="MobiDB-lite"/>
    </source>
</evidence>
<feature type="region of interest" description="Disordered" evidence="1">
    <location>
        <begin position="23"/>
        <end position="76"/>
    </location>
</feature>
<comment type="caution">
    <text evidence="2">The sequence shown here is derived from an EMBL/GenBank/DDBJ whole genome shotgun (WGS) entry which is preliminary data.</text>
</comment>
<keyword evidence="3" id="KW-1185">Reference proteome</keyword>
<dbReference type="AlphaFoldDB" id="A0A1C7M0S9"/>